<evidence type="ECO:0000313" key="3">
    <source>
        <dbReference type="Proteomes" id="UP001175211"/>
    </source>
</evidence>
<feature type="region of interest" description="Disordered" evidence="1">
    <location>
        <begin position="183"/>
        <end position="205"/>
    </location>
</feature>
<name>A0AA39K1L4_ARMTA</name>
<dbReference type="AlphaFoldDB" id="A0AA39K1L4"/>
<dbReference type="Proteomes" id="UP001175211">
    <property type="component" value="Unassembled WGS sequence"/>
</dbReference>
<dbReference type="RefSeq" id="XP_060328181.1">
    <property type="nucleotide sequence ID" value="XM_060469864.1"/>
</dbReference>
<gene>
    <name evidence="2" type="ORF">EV420DRAFT_1482140</name>
</gene>
<protein>
    <submittedName>
        <fullName evidence="2">Uncharacterized protein</fullName>
    </submittedName>
</protein>
<keyword evidence="3" id="KW-1185">Reference proteome</keyword>
<sequence length="205" mass="21916">MDASYFVPPPVKAATYDALKFRGGSLSVARMDATRDGLRPEDGLNSEEIFGFEPPEIEPQQVGDSQSFEESSLLYSALSRTSGASSGFAVEDTSLSFPNEVTESSGALQSLCISILFEQLATKLFSGVQPYESLCMLSAIQHVPSYITPNTMTYPGPAELAHSPYRALVLQYEPIDVTQSHAWSSSADTGEKSGGLHPLSGAVPV</sequence>
<proteinExistence type="predicted"/>
<dbReference type="GeneID" id="85353412"/>
<evidence type="ECO:0000313" key="2">
    <source>
        <dbReference type="EMBL" id="KAK0452845.1"/>
    </source>
</evidence>
<comment type="caution">
    <text evidence="2">The sequence shown here is derived from an EMBL/GenBank/DDBJ whole genome shotgun (WGS) entry which is preliminary data.</text>
</comment>
<dbReference type="EMBL" id="JAUEPS010000030">
    <property type="protein sequence ID" value="KAK0452845.1"/>
    <property type="molecule type" value="Genomic_DNA"/>
</dbReference>
<evidence type="ECO:0000256" key="1">
    <source>
        <dbReference type="SAM" id="MobiDB-lite"/>
    </source>
</evidence>
<organism evidence="2 3">
    <name type="scientific">Armillaria tabescens</name>
    <name type="common">Ringless honey mushroom</name>
    <name type="synonym">Agaricus tabescens</name>
    <dbReference type="NCBI Taxonomy" id="1929756"/>
    <lineage>
        <taxon>Eukaryota</taxon>
        <taxon>Fungi</taxon>
        <taxon>Dikarya</taxon>
        <taxon>Basidiomycota</taxon>
        <taxon>Agaricomycotina</taxon>
        <taxon>Agaricomycetes</taxon>
        <taxon>Agaricomycetidae</taxon>
        <taxon>Agaricales</taxon>
        <taxon>Marasmiineae</taxon>
        <taxon>Physalacriaceae</taxon>
        <taxon>Desarmillaria</taxon>
    </lineage>
</organism>
<reference evidence="2" key="1">
    <citation type="submission" date="2023-06" db="EMBL/GenBank/DDBJ databases">
        <authorList>
            <consortium name="Lawrence Berkeley National Laboratory"/>
            <person name="Ahrendt S."/>
            <person name="Sahu N."/>
            <person name="Indic B."/>
            <person name="Wong-Bajracharya J."/>
            <person name="Merenyi Z."/>
            <person name="Ke H.-M."/>
            <person name="Monk M."/>
            <person name="Kocsube S."/>
            <person name="Drula E."/>
            <person name="Lipzen A."/>
            <person name="Balint B."/>
            <person name="Henrissat B."/>
            <person name="Andreopoulos B."/>
            <person name="Martin F.M."/>
            <person name="Harder C.B."/>
            <person name="Rigling D."/>
            <person name="Ford K.L."/>
            <person name="Foster G.D."/>
            <person name="Pangilinan J."/>
            <person name="Papanicolaou A."/>
            <person name="Barry K."/>
            <person name="LaButti K."/>
            <person name="Viragh M."/>
            <person name="Koriabine M."/>
            <person name="Yan M."/>
            <person name="Riley R."/>
            <person name="Champramary S."/>
            <person name="Plett K.L."/>
            <person name="Tsai I.J."/>
            <person name="Slot J."/>
            <person name="Sipos G."/>
            <person name="Plett J."/>
            <person name="Nagy L.G."/>
            <person name="Grigoriev I.V."/>
        </authorList>
    </citation>
    <scope>NUCLEOTIDE SEQUENCE</scope>
    <source>
        <strain evidence="2">CCBAS 213</strain>
    </source>
</reference>
<accession>A0AA39K1L4</accession>